<proteinExistence type="predicted"/>
<dbReference type="HOGENOM" id="CLU_598546_0_0_1"/>
<evidence type="ECO:0008006" key="3">
    <source>
        <dbReference type="Google" id="ProtNLM"/>
    </source>
</evidence>
<dbReference type="GeneID" id="63688290"/>
<dbReference type="RefSeq" id="XP_040626737.1">
    <property type="nucleotide sequence ID" value="XM_040773228.1"/>
</dbReference>
<protein>
    <recommendedName>
        <fullName evidence="3">F-box domain-containing protein</fullName>
    </recommendedName>
</protein>
<sequence>MDLQSSEFRLTPAQRMFYLHDILGQIIDHLTDRTSLHALTLTHSTCYFLAARHLWAKLDSLRPLIALLPTDKLPSSLHIFSRLQLTGAEDDTLSRWRLYSPFVSSVSLDFCLLGKRAPLRHFWQYHTVASERLDQLNRDVMHSLEPFATPEGIILPNLREVVMKSYTPTGCEAAKILSPCLDRLCITLPGKGSEGIEESSEQSVFTLPPHFPHLRSLVIDGSEGTLPGRKAVIQALQDLPLTSFKIKCNLARSADLLLALSTLPLQELEIDDTSQRWPTLFVNDERWGDMYDSPLADFLGAEQVTELHKQHKLKFPHLTELTVASTLPFCCAMIRALGANLTRLKVQTILPRSEDLQTLTEAISSHALKLHHLSLILRDADSLTSACWPAIYTLSKLDMHTFQLECRYGHVSDAFQVSEERLALLVSGWNGVREVKVGTVRRDGWGLYPLQSVSLEF</sequence>
<accession>M5FW17</accession>
<evidence type="ECO:0000313" key="1">
    <source>
        <dbReference type="EMBL" id="EJT99839.1"/>
    </source>
</evidence>
<dbReference type="Proteomes" id="UP000030653">
    <property type="component" value="Unassembled WGS sequence"/>
</dbReference>
<dbReference type="AlphaFoldDB" id="M5FW17"/>
<keyword evidence="2" id="KW-1185">Reference proteome</keyword>
<dbReference type="EMBL" id="JH795868">
    <property type="protein sequence ID" value="EJT99839.1"/>
    <property type="molecule type" value="Genomic_DNA"/>
</dbReference>
<name>M5FW17_DACPD</name>
<gene>
    <name evidence="1" type="ORF">DACRYDRAFT_23411</name>
</gene>
<dbReference type="OrthoDB" id="2663142at2759"/>
<evidence type="ECO:0000313" key="2">
    <source>
        <dbReference type="Proteomes" id="UP000030653"/>
    </source>
</evidence>
<organism evidence="1 2">
    <name type="scientific">Dacryopinax primogenitus (strain DJM 731)</name>
    <name type="common">Brown rot fungus</name>
    <dbReference type="NCBI Taxonomy" id="1858805"/>
    <lineage>
        <taxon>Eukaryota</taxon>
        <taxon>Fungi</taxon>
        <taxon>Dikarya</taxon>
        <taxon>Basidiomycota</taxon>
        <taxon>Agaricomycotina</taxon>
        <taxon>Dacrymycetes</taxon>
        <taxon>Dacrymycetales</taxon>
        <taxon>Dacrymycetaceae</taxon>
        <taxon>Dacryopinax</taxon>
    </lineage>
</organism>
<reference evidence="1 2" key="1">
    <citation type="journal article" date="2012" name="Science">
        <title>The Paleozoic origin of enzymatic lignin decomposition reconstructed from 31 fungal genomes.</title>
        <authorList>
            <person name="Floudas D."/>
            <person name="Binder M."/>
            <person name="Riley R."/>
            <person name="Barry K."/>
            <person name="Blanchette R.A."/>
            <person name="Henrissat B."/>
            <person name="Martinez A.T."/>
            <person name="Otillar R."/>
            <person name="Spatafora J.W."/>
            <person name="Yadav J.S."/>
            <person name="Aerts A."/>
            <person name="Benoit I."/>
            <person name="Boyd A."/>
            <person name="Carlson A."/>
            <person name="Copeland A."/>
            <person name="Coutinho P.M."/>
            <person name="de Vries R.P."/>
            <person name="Ferreira P."/>
            <person name="Findley K."/>
            <person name="Foster B."/>
            <person name="Gaskell J."/>
            <person name="Glotzer D."/>
            <person name="Gorecki P."/>
            <person name="Heitman J."/>
            <person name="Hesse C."/>
            <person name="Hori C."/>
            <person name="Igarashi K."/>
            <person name="Jurgens J.A."/>
            <person name="Kallen N."/>
            <person name="Kersten P."/>
            <person name="Kohler A."/>
            <person name="Kuees U."/>
            <person name="Kumar T.K.A."/>
            <person name="Kuo A."/>
            <person name="LaButti K."/>
            <person name="Larrondo L.F."/>
            <person name="Lindquist E."/>
            <person name="Ling A."/>
            <person name="Lombard V."/>
            <person name="Lucas S."/>
            <person name="Lundell T."/>
            <person name="Martin R."/>
            <person name="McLaughlin D.J."/>
            <person name="Morgenstern I."/>
            <person name="Morin E."/>
            <person name="Murat C."/>
            <person name="Nagy L.G."/>
            <person name="Nolan M."/>
            <person name="Ohm R.A."/>
            <person name="Patyshakuliyeva A."/>
            <person name="Rokas A."/>
            <person name="Ruiz-Duenas F.J."/>
            <person name="Sabat G."/>
            <person name="Salamov A."/>
            <person name="Samejima M."/>
            <person name="Schmutz J."/>
            <person name="Slot J.C."/>
            <person name="St John F."/>
            <person name="Stenlid J."/>
            <person name="Sun H."/>
            <person name="Sun S."/>
            <person name="Syed K."/>
            <person name="Tsang A."/>
            <person name="Wiebenga A."/>
            <person name="Young D."/>
            <person name="Pisabarro A."/>
            <person name="Eastwood D.C."/>
            <person name="Martin F."/>
            <person name="Cullen D."/>
            <person name="Grigoriev I.V."/>
            <person name="Hibbett D.S."/>
        </authorList>
    </citation>
    <scope>NUCLEOTIDE SEQUENCE [LARGE SCALE GENOMIC DNA]</scope>
    <source>
        <strain evidence="1 2">DJM-731 SS1</strain>
    </source>
</reference>